<name>F9XKI9_ZYMTI</name>
<keyword evidence="2" id="KW-0812">Transmembrane</keyword>
<dbReference type="HOGENOM" id="CLU_1403458_0_0_1"/>
<keyword evidence="2" id="KW-0472">Membrane</keyword>
<reference evidence="3 4" key="1">
    <citation type="journal article" date="2011" name="PLoS Genet.">
        <title>Finished genome of the fungal wheat pathogen Mycosphaerella graminicola reveals dispensome structure, chromosome plasticity, and stealth pathogenesis.</title>
        <authorList>
            <person name="Goodwin S.B."/>
            <person name="Ben M'barek S."/>
            <person name="Dhillon B."/>
            <person name="Wittenberg A.H.J."/>
            <person name="Crane C.F."/>
            <person name="Hane J.K."/>
            <person name="Foster A.J."/>
            <person name="Van der Lee T.A.J."/>
            <person name="Grimwood J."/>
            <person name="Aerts A."/>
            <person name="Antoniw J."/>
            <person name="Bailey A."/>
            <person name="Bluhm B."/>
            <person name="Bowler J."/>
            <person name="Bristow J."/>
            <person name="van der Burgt A."/>
            <person name="Canto-Canche B."/>
            <person name="Churchill A.C.L."/>
            <person name="Conde-Ferraez L."/>
            <person name="Cools H.J."/>
            <person name="Coutinho P.M."/>
            <person name="Csukai M."/>
            <person name="Dehal P."/>
            <person name="De Wit P."/>
            <person name="Donzelli B."/>
            <person name="van de Geest H.C."/>
            <person name="van Ham R.C.H.J."/>
            <person name="Hammond-Kosack K.E."/>
            <person name="Henrissat B."/>
            <person name="Kilian A."/>
            <person name="Kobayashi A.K."/>
            <person name="Koopmann E."/>
            <person name="Kourmpetis Y."/>
            <person name="Kuzniar A."/>
            <person name="Lindquist E."/>
            <person name="Lombard V."/>
            <person name="Maliepaard C."/>
            <person name="Martins N."/>
            <person name="Mehrabi R."/>
            <person name="Nap J.P.H."/>
            <person name="Ponomarenko A."/>
            <person name="Rudd J.J."/>
            <person name="Salamov A."/>
            <person name="Schmutz J."/>
            <person name="Schouten H.J."/>
            <person name="Shapiro H."/>
            <person name="Stergiopoulos I."/>
            <person name="Torriani S.F.F."/>
            <person name="Tu H."/>
            <person name="de Vries R.P."/>
            <person name="Waalwijk C."/>
            <person name="Ware S.B."/>
            <person name="Wiebenga A."/>
            <person name="Zwiers L.-H."/>
            <person name="Oliver R.P."/>
            <person name="Grigoriev I.V."/>
            <person name="Kema G.H.J."/>
        </authorList>
    </citation>
    <scope>NUCLEOTIDE SEQUENCE [LARGE SCALE GENOMIC DNA]</scope>
    <source>
        <strain evidence="4">CBS 115943 / IPO323</strain>
    </source>
</reference>
<dbReference type="KEGG" id="ztr:MYCGRDRAFT_95997"/>
<evidence type="ECO:0000313" key="3">
    <source>
        <dbReference type="EMBL" id="EGP84230.1"/>
    </source>
</evidence>
<dbReference type="InParanoid" id="F9XKI9"/>
<feature type="region of interest" description="Disordered" evidence="1">
    <location>
        <begin position="33"/>
        <end position="54"/>
    </location>
</feature>
<dbReference type="EMBL" id="CM001205">
    <property type="protein sequence ID" value="EGP84230.1"/>
    <property type="molecule type" value="Genomic_DNA"/>
</dbReference>
<feature type="transmembrane region" description="Helical" evidence="2">
    <location>
        <begin position="91"/>
        <end position="117"/>
    </location>
</feature>
<evidence type="ECO:0000313" key="4">
    <source>
        <dbReference type="Proteomes" id="UP000008062"/>
    </source>
</evidence>
<dbReference type="RefSeq" id="XP_003849254.1">
    <property type="nucleotide sequence ID" value="XM_003849206.1"/>
</dbReference>
<keyword evidence="2" id="KW-1133">Transmembrane helix</keyword>
<keyword evidence="4" id="KW-1185">Reference proteome</keyword>
<dbReference type="GeneID" id="13398801"/>
<dbReference type="Proteomes" id="UP000008062">
    <property type="component" value="Chromosome 10"/>
</dbReference>
<proteinExistence type="predicted"/>
<evidence type="ECO:0000256" key="2">
    <source>
        <dbReference type="SAM" id="Phobius"/>
    </source>
</evidence>
<sequence>MHSIMASPSAAKAHQVLQDRPQYNLHVKLARRRKSVTSLPPPPSVLVQSTPSASHGLPYTTSNSTDMIDLGHQRLRDDTIWAIGRALIKDVVFTVISAISYPLIVAVPFVVVLQLIVNNLWFLLRCIFEHTADALKCSTDAPATFTRSSIRYKIKHTSSYFYGSPSTPQRISATSCLLVQEYDRSQRHLDILHV</sequence>
<gene>
    <name evidence="3" type="ORF">MYCGRDRAFT_95997</name>
</gene>
<protein>
    <submittedName>
        <fullName evidence="3">Uncharacterized protein</fullName>
    </submittedName>
</protein>
<evidence type="ECO:0000256" key="1">
    <source>
        <dbReference type="SAM" id="MobiDB-lite"/>
    </source>
</evidence>
<organism evidence="3 4">
    <name type="scientific">Zymoseptoria tritici (strain CBS 115943 / IPO323)</name>
    <name type="common">Speckled leaf blotch fungus</name>
    <name type="synonym">Septoria tritici</name>
    <dbReference type="NCBI Taxonomy" id="336722"/>
    <lineage>
        <taxon>Eukaryota</taxon>
        <taxon>Fungi</taxon>
        <taxon>Dikarya</taxon>
        <taxon>Ascomycota</taxon>
        <taxon>Pezizomycotina</taxon>
        <taxon>Dothideomycetes</taxon>
        <taxon>Dothideomycetidae</taxon>
        <taxon>Mycosphaerellales</taxon>
        <taxon>Mycosphaerellaceae</taxon>
        <taxon>Zymoseptoria</taxon>
    </lineage>
</organism>
<accession>F9XKI9</accession>
<dbReference type="AlphaFoldDB" id="F9XKI9"/>